<dbReference type="EMBL" id="CP006842">
    <property type="protein sequence ID" value="AHW62525.1"/>
    <property type="molecule type" value="Genomic_DNA"/>
</dbReference>
<evidence type="ECO:0000256" key="2">
    <source>
        <dbReference type="ARBA" id="ARBA00023194"/>
    </source>
</evidence>
<dbReference type="HOGENOM" id="CLU_813083_0_0_11"/>
<dbReference type="STRING" id="1404245.CGLY_00385"/>
<reference evidence="3 4" key="1">
    <citation type="journal article" date="2015" name="Int. J. Syst. Evol. Microbiol.">
        <title>Revisiting Corynebacterium glyciniphilum (ex Kubota et al., 1972) sp. nov., nom. rev., isolated from putrefied banana.</title>
        <authorList>
            <person name="Al-Dilaimi A."/>
            <person name="Bednarz H."/>
            <person name="Lomker A."/>
            <person name="Niehaus K."/>
            <person name="Kalinowski J."/>
            <person name="Ruckert C."/>
        </authorList>
    </citation>
    <scope>NUCLEOTIDE SEQUENCE [LARGE SCALE GENOMIC DNA]</scope>
    <source>
        <strain evidence="3">AJ 3170</strain>
    </source>
</reference>
<evidence type="ECO:0000313" key="4">
    <source>
        <dbReference type="Proteomes" id="UP000023703"/>
    </source>
</evidence>
<name>X5E4W9_9CORY</name>
<dbReference type="Gene3D" id="3.10.450.50">
    <property type="match status" value="2"/>
</dbReference>
<keyword evidence="2" id="KW-0045">Antibiotic biosynthesis</keyword>
<keyword evidence="4" id="KW-1185">Reference proteome</keyword>
<sequence length="341" mass="39178">MTTENTDILSSNDAEIREKNIATIREYVDARTDEERGRRWELYAEDCTSGAVAGEPVRGKELARKSTEWNLTYFPGFVFDDNIIFQSTDPNYFVVASKGRGEVNFPEHGDARPYENDFFHVFRMQDGKIKDYFEYSNAVKLYEALGLEIPELQSPGGWPDHTPEELAYDPFPGIEYSDPENPDVIDDSDRELREKNIEGLRTYVDARTLEERSTRWDLYVDSDETTSGAAGLPVSFGKAKARQSTEWNLVHFPEYIFNDNVVLQTQDPNLFMVMSNGTGGLYYPAYGDRTTYDNVYFHVFRMRDGKILNYYEFVNSKFLYDTLGVELPEITIPDGWPGEGV</sequence>
<dbReference type="SUPFAM" id="SSF54427">
    <property type="entry name" value="NTF2-like"/>
    <property type="match status" value="2"/>
</dbReference>
<dbReference type="eggNOG" id="COG3631">
    <property type="taxonomic scope" value="Bacteria"/>
</dbReference>
<dbReference type="PANTHER" id="PTHR41252:SF1">
    <property type="entry name" value="BLR2505 PROTEIN"/>
    <property type="match status" value="1"/>
</dbReference>
<dbReference type="Pfam" id="PF03284">
    <property type="entry name" value="PHZA_PHZB"/>
    <property type="match status" value="2"/>
</dbReference>
<dbReference type="GO" id="GO:0017000">
    <property type="term" value="P:antibiotic biosynthetic process"/>
    <property type="evidence" value="ECO:0007669"/>
    <property type="project" value="UniProtKB-KW"/>
</dbReference>
<evidence type="ECO:0008006" key="5">
    <source>
        <dbReference type="Google" id="ProtNLM"/>
    </source>
</evidence>
<dbReference type="InterPro" id="IPR004964">
    <property type="entry name" value="PhzA_PhzB"/>
</dbReference>
<dbReference type="OrthoDB" id="4550754at2"/>
<protein>
    <recommendedName>
        <fullName evidence="5">SnoaL-like domain-containing protein</fullName>
    </recommendedName>
</protein>
<gene>
    <name evidence="3" type="ORF">CGLY_00385</name>
</gene>
<comment type="similarity">
    <text evidence="1">Belongs to the PhzA/PhzB family.</text>
</comment>
<dbReference type="InterPro" id="IPR032710">
    <property type="entry name" value="NTF2-like_dom_sf"/>
</dbReference>
<dbReference type="KEGG" id="cgy:CGLY_00385"/>
<accession>X5E4W9</accession>
<dbReference type="RefSeq" id="WP_038545014.1">
    <property type="nucleotide sequence ID" value="NZ_CP006842.1"/>
</dbReference>
<organism evidence="3 4">
    <name type="scientific">Corynebacterium glyciniphilum AJ 3170</name>
    <dbReference type="NCBI Taxonomy" id="1404245"/>
    <lineage>
        <taxon>Bacteria</taxon>
        <taxon>Bacillati</taxon>
        <taxon>Actinomycetota</taxon>
        <taxon>Actinomycetes</taxon>
        <taxon>Mycobacteriales</taxon>
        <taxon>Corynebacteriaceae</taxon>
        <taxon>Corynebacterium</taxon>
    </lineage>
</organism>
<dbReference type="AlphaFoldDB" id="X5E4W9"/>
<dbReference type="Proteomes" id="UP000023703">
    <property type="component" value="Chromosome"/>
</dbReference>
<proteinExistence type="inferred from homology"/>
<dbReference type="PANTHER" id="PTHR41252">
    <property type="entry name" value="BLR2505 PROTEIN"/>
    <property type="match status" value="1"/>
</dbReference>
<evidence type="ECO:0000313" key="3">
    <source>
        <dbReference type="EMBL" id="AHW62525.1"/>
    </source>
</evidence>
<evidence type="ECO:0000256" key="1">
    <source>
        <dbReference type="ARBA" id="ARBA00009377"/>
    </source>
</evidence>